<name>A0A0C9SM92_PAXIN</name>
<feature type="non-terminal residue" evidence="1">
    <location>
        <position position="313"/>
    </location>
</feature>
<evidence type="ECO:0000313" key="2">
    <source>
        <dbReference type="Proteomes" id="UP000053647"/>
    </source>
</evidence>
<reference evidence="1 2" key="1">
    <citation type="submission" date="2014-06" db="EMBL/GenBank/DDBJ databases">
        <authorList>
            <consortium name="DOE Joint Genome Institute"/>
            <person name="Kuo A."/>
            <person name="Kohler A."/>
            <person name="Nagy L.G."/>
            <person name="Floudas D."/>
            <person name="Copeland A."/>
            <person name="Barry K.W."/>
            <person name="Cichocki N."/>
            <person name="Veneault-Fourrey C."/>
            <person name="LaButti K."/>
            <person name="Lindquist E.A."/>
            <person name="Lipzen A."/>
            <person name="Lundell T."/>
            <person name="Morin E."/>
            <person name="Murat C."/>
            <person name="Sun H."/>
            <person name="Tunlid A."/>
            <person name="Henrissat B."/>
            <person name="Grigoriev I.V."/>
            <person name="Hibbett D.S."/>
            <person name="Martin F."/>
            <person name="Nordberg H.P."/>
            <person name="Cantor M.N."/>
            <person name="Hua S.X."/>
        </authorList>
    </citation>
    <scope>NUCLEOTIDE SEQUENCE [LARGE SCALE GENOMIC DNA]</scope>
    <source>
        <strain evidence="1 2">ATCC 200175</strain>
    </source>
</reference>
<dbReference type="Proteomes" id="UP000053647">
    <property type="component" value="Unassembled WGS sequence"/>
</dbReference>
<keyword evidence="2" id="KW-1185">Reference proteome</keyword>
<accession>A0A0C9SM92</accession>
<evidence type="ECO:0000313" key="1">
    <source>
        <dbReference type="EMBL" id="KIJ05769.1"/>
    </source>
</evidence>
<proteinExistence type="predicted"/>
<dbReference type="HOGENOM" id="CLU_890136_0_0_1"/>
<protein>
    <submittedName>
        <fullName evidence="1">Uncharacterized protein</fullName>
    </submittedName>
</protein>
<gene>
    <name evidence="1" type="ORF">PAXINDRAFT_103643</name>
</gene>
<reference evidence="2" key="2">
    <citation type="submission" date="2015-01" db="EMBL/GenBank/DDBJ databases">
        <title>Evolutionary Origins and Diversification of the Mycorrhizal Mutualists.</title>
        <authorList>
            <consortium name="DOE Joint Genome Institute"/>
            <consortium name="Mycorrhizal Genomics Consortium"/>
            <person name="Kohler A."/>
            <person name="Kuo A."/>
            <person name="Nagy L.G."/>
            <person name="Floudas D."/>
            <person name="Copeland A."/>
            <person name="Barry K.W."/>
            <person name="Cichocki N."/>
            <person name="Veneault-Fourrey C."/>
            <person name="LaButti K."/>
            <person name="Lindquist E.A."/>
            <person name="Lipzen A."/>
            <person name="Lundell T."/>
            <person name="Morin E."/>
            <person name="Murat C."/>
            <person name="Riley R."/>
            <person name="Ohm R."/>
            <person name="Sun H."/>
            <person name="Tunlid A."/>
            <person name="Henrissat B."/>
            <person name="Grigoriev I.V."/>
            <person name="Hibbett D.S."/>
            <person name="Martin F."/>
        </authorList>
    </citation>
    <scope>NUCLEOTIDE SEQUENCE [LARGE SCALE GENOMIC DNA]</scope>
    <source>
        <strain evidence="2">ATCC 200175</strain>
    </source>
</reference>
<dbReference type="EMBL" id="KN820730">
    <property type="protein sequence ID" value="KIJ05769.1"/>
    <property type="molecule type" value="Genomic_DNA"/>
</dbReference>
<dbReference type="AlphaFoldDB" id="A0A0C9SM92"/>
<sequence length="313" mass="35390">MRATQPLPCSRSEIEAMSVPEIERALLAAFQVEKSFLMPRQYMKHIMPSSNVDVDEASLCYLSFVRDRFLLSADNTMVISLWEISELSSSTVVPSYPCARVSLPSWGLLAHSLSTDRSTLYIAVTQLQRARIYTISLDSNLPNANEYRLSFNLIADFDMRMRDAIKCIDPESSLVLLYCTARSVDIMNWHTNARSTVTINDSGKRWNGVTALRFCGPYFLCFRINSLEAYPLPAGFSVSGSSRPDSLPILLHRFPNMTYRRVSLSDVRSRHHPSGEIYTVFFLVNDVFRGVLHYQVDVKISPVPSISVKLLAL</sequence>
<dbReference type="OrthoDB" id="3211970at2759"/>
<organism evidence="1 2">
    <name type="scientific">Paxillus involutus ATCC 200175</name>
    <dbReference type="NCBI Taxonomy" id="664439"/>
    <lineage>
        <taxon>Eukaryota</taxon>
        <taxon>Fungi</taxon>
        <taxon>Dikarya</taxon>
        <taxon>Basidiomycota</taxon>
        <taxon>Agaricomycotina</taxon>
        <taxon>Agaricomycetes</taxon>
        <taxon>Agaricomycetidae</taxon>
        <taxon>Boletales</taxon>
        <taxon>Paxilineae</taxon>
        <taxon>Paxillaceae</taxon>
        <taxon>Paxillus</taxon>
    </lineage>
</organism>